<keyword evidence="17" id="KW-0812">Transmembrane</keyword>
<feature type="region of interest" description="Disordered" evidence="16">
    <location>
        <begin position="864"/>
        <end position="895"/>
    </location>
</feature>
<dbReference type="PROSITE" id="PS00108">
    <property type="entry name" value="PROTEIN_KINASE_ST"/>
    <property type="match status" value="1"/>
</dbReference>
<dbReference type="SUPFAM" id="SSF56112">
    <property type="entry name" value="Protein kinase-like (PK-like)"/>
    <property type="match status" value="1"/>
</dbReference>
<dbReference type="PROSITE" id="PS50011">
    <property type="entry name" value="PROTEIN_KINASE_DOM"/>
    <property type="match status" value="1"/>
</dbReference>
<comment type="similarity">
    <text evidence="2">Belongs to the protein kinase superfamily. CK1 Ser/Thr protein kinase family. Casein kinase I subfamily.</text>
</comment>
<dbReference type="SUPFAM" id="SSF53613">
    <property type="entry name" value="Ribokinase-like"/>
    <property type="match status" value="1"/>
</dbReference>
<dbReference type="PROSITE" id="PS51255">
    <property type="entry name" value="ADPK"/>
    <property type="match status" value="1"/>
</dbReference>
<evidence type="ECO:0000256" key="5">
    <source>
        <dbReference type="ARBA" id="ARBA00022527"/>
    </source>
</evidence>
<feature type="transmembrane region" description="Helical" evidence="17">
    <location>
        <begin position="24"/>
        <end position="41"/>
    </location>
</feature>
<dbReference type="GO" id="GO:0071944">
    <property type="term" value="C:cell periphery"/>
    <property type="evidence" value="ECO:0007669"/>
    <property type="project" value="UniProtKB-ARBA"/>
</dbReference>
<keyword evidence="4" id="KW-0963">Cytoplasm</keyword>
<comment type="caution">
    <text evidence="19">The sequence shown here is derived from an EMBL/GenBank/DDBJ whole genome shotgun (WGS) entry which is preliminary data.</text>
</comment>
<dbReference type="InterPro" id="IPR008271">
    <property type="entry name" value="Ser/Thr_kinase_AS"/>
</dbReference>
<dbReference type="FunFam" id="1.10.510.10:FF:000703">
    <property type="entry name" value="Casein kinase I gamma"/>
    <property type="match status" value="1"/>
</dbReference>
<evidence type="ECO:0000256" key="1">
    <source>
        <dbReference type="ARBA" id="ARBA00004496"/>
    </source>
</evidence>
<comment type="catalytic activity">
    <reaction evidence="13">
        <text>L-threonyl-[protein] + ATP = O-phospho-L-threonyl-[protein] + ADP + H(+)</text>
        <dbReference type="Rhea" id="RHEA:46608"/>
        <dbReference type="Rhea" id="RHEA-COMP:11060"/>
        <dbReference type="Rhea" id="RHEA-COMP:11605"/>
        <dbReference type="ChEBI" id="CHEBI:15378"/>
        <dbReference type="ChEBI" id="CHEBI:30013"/>
        <dbReference type="ChEBI" id="CHEBI:30616"/>
        <dbReference type="ChEBI" id="CHEBI:61977"/>
        <dbReference type="ChEBI" id="CHEBI:456216"/>
        <dbReference type="EC" id="2.7.11.1"/>
    </reaction>
</comment>
<dbReference type="InterPro" id="IPR000719">
    <property type="entry name" value="Prot_kinase_dom"/>
</dbReference>
<keyword evidence="10 15" id="KW-0067">ATP-binding</keyword>
<dbReference type="EMBL" id="JYDP01000017">
    <property type="protein sequence ID" value="KRZ15553.1"/>
    <property type="molecule type" value="Genomic_DNA"/>
</dbReference>
<comment type="subcellular location">
    <subcellularLocation>
        <location evidence="1">Cytoplasm</location>
    </subcellularLocation>
</comment>
<dbReference type="PANTHER" id="PTHR21208:SF0">
    <property type="entry name" value="ADP-DEPENDENT GLUCOKINASE"/>
    <property type="match status" value="1"/>
</dbReference>
<dbReference type="GO" id="GO:0043843">
    <property type="term" value="F:ADP-specific glucokinase activity"/>
    <property type="evidence" value="ECO:0007669"/>
    <property type="project" value="TreeGrafter"/>
</dbReference>
<dbReference type="GO" id="GO:0006006">
    <property type="term" value="P:glucose metabolic process"/>
    <property type="evidence" value="ECO:0007669"/>
    <property type="project" value="TreeGrafter"/>
</dbReference>
<keyword evidence="6" id="KW-0808">Transferase</keyword>
<evidence type="ECO:0000256" key="4">
    <source>
        <dbReference type="ARBA" id="ARBA00022490"/>
    </source>
</evidence>
<keyword evidence="12" id="KW-0324">Glycolysis</keyword>
<dbReference type="GO" id="GO:0032880">
    <property type="term" value="P:regulation of protein localization"/>
    <property type="evidence" value="ECO:0007669"/>
    <property type="project" value="UniProtKB-ARBA"/>
</dbReference>
<accession>A0A0V1HYK6</accession>
<dbReference type="STRING" id="268475.A0A0V1HYK6"/>
<dbReference type="InterPro" id="IPR007666">
    <property type="entry name" value="ADP_PFK/GK"/>
</dbReference>
<dbReference type="EC" id="2.7.11.1" evidence="3"/>
<evidence type="ECO:0000259" key="18">
    <source>
        <dbReference type="PROSITE" id="PS50011"/>
    </source>
</evidence>
<evidence type="ECO:0000313" key="20">
    <source>
        <dbReference type="Proteomes" id="UP000055024"/>
    </source>
</evidence>
<dbReference type="OrthoDB" id="5847021at2759"/>
<reference evidence="19 20" key="1">
    <citation type="submission" date="2015-01" db="EMBL/GenBank/DDBJ databases">
        <title>Evolution of Trichinella species and genotypes.</title>
        <authorList>
            <person name="Korhonen P.K."/>
            <person name="Edoardo P."/>
            <person name="Giuseppe L.R."/>
            <person name="Gasser R.B."/>
        </authorList>
    </citation>
    <scope>NUCLEOTIDE SEQUENCE [LARGE SCALE GENOMIC DNA]</scope>
    <source>
        <strain evidence="19">ISS1029</strain>
    </source>
</reference>
<dbReference type="InterPro" id="IPR017441">
    <property type="entry name" value="Protein_kinase_ATP_BS"/>
</dbReference>
<evidence type="ECO:0000256" key="6">
    <source>
        <dbReference type="ARBA" id="ARBA00022679"/>
    </source>
</evidence>
<keyword evidence="5" id="KW-0723">Serine/threonine-protein kinase</keyword>
<evidence type="ECO:0000256" key="11">
    <source>
        <dbReference type="ARBA" id="ARBA00022842"/>
    </source>
</evidence>
<feature type="compositionally biased region" description="Polar residues" evidence="16">
    <location>
        <begin position="864"/>
        <end position="876"/>
    </location>
</feature>
<protein>
    <recommendedName>
        <fullName evidence="3">non-specific serine/threonine protein kinase</fullName>
        <ecNumber evidence="3">2.7.11.1</ecNumber>
    </recommendedName>
</protein>
<feature type="non-terminal residue" evidence="19">
    <location>
        <position position="1"/>
    </location>
</feature>
<keyword evidence="17" id="KW-1133">Transmembrane helix</keyword>
<keyword evidence="8 15" id="KW-0547">Nucleotide-binding</keyword>
<evidence type="ECO:0000256" key="7">
    <source>
        <dbReference type="ARBA" id="ARBA00022723"/>
    </source>
</evidence>
<keyword evidence="17" id="KW-0472">Membrane</keyword>
<evidence type="ECO:0000256" key="3">
    <source>
        <dbReference type="ARBA" id="ARBA00012513"/>
    </source>
</evidence>
<sequence>LNKLVFRCEIRCSISMAESSSNRLLIAGLTAAFVSYLYSVYTKPEHKVPFFMEEALIKSWQKMMQVPSIQFKNILIGINSDVDLIVSGTQMMSRLNVQPSSAVDHHEIQTLQQVEEMFALSFSRGVPTERFVANSALFNELISVAETKLSSAEAAIGGNAALIAHNIASDFDHAEVVLVGPIGPKLKALLHPRISTQNSTVIARDEYHLIMEFRYGETWGDYVAPSYSRFITSHDHFSSSAIIIDMFFNTIPNFRPDLIVLTGLHLLEFQAKELWTEKLTVIKRNLNQARRRIPFHLELGHMSNKEFVKMLLHKVIPYVDSLALSEQELMIISHVGGGPYADQYPLKSITIHAHKATEILDWLLHEYGPRKSEENSKRRYFRLGRVYLHSLTFHMIATRGTEWSNGAASLAAGAVAAAEIACGQKKSGGDLDSLELRVSEVHLVDKSTDRKYRFNAHNPIASWMREEVLFIYTPVLLCKHPAKTVGVAQAVDANALIITSTSFLCIYIIVLDFRAFLLLVLAQYGQLNESSIAIFRETMATSRTATSSSGAHGSSASSSCGVLMVGPNFKVGKKIGCGNFGELRLGKNLYNNEHVAIKLEPMRSKAPQLHLEFRFYKLLGVSEGIPQVHYFGPCGKYNALVMELLGHSLEDLFDLSDRKFSVKTVCMIAMQLLRRMEYVHSKHLIYRDVKPENFLIGRHSTRKQHIVHIIDFGLAKEYIDPDTSKHIPYREHKSLTGTARYMSINTHLGREQSRRDDLEALGHMFMYFLRGSLPWQGLKADTLKERYQKIGDTKRATPVEVLCEGFPEEFAVYLRYSRRLDFFETPDYDYCWELFKSVMDRNCWSYDNEFDWTSKLNQAATPSSSFHLSDAVPNSSKEAEKRRLSSNPQKAEDRMRNFRQSTALLAVLHNERHHSSVMAINSNTVDVVDDPGVRSQQPINPQMDSGDCDTKCCCFKRARAKAHEQK</sequence>
<dbReference type="Gene3D" id="1.10.510.10">
    <property type="entry name" value="Transferase(Phosphotransferase) domain 1"/>
    <property type="match status" value="1"/>
</dbReference>
<evidence type="ECO:0000256" key="9">
    <source>
        <dbReference type="ARBA" id="ARBA00022777"/>
    </source>
</evidence>
<proteinExistence type="inferred from homology"/>
<dbReference type="GO" id="GO:0005524">
    <property type="term" value="F:ATP binding"/>
    <property type="evidence" value="ECO:0007669"/>
    <property type="project" value="UniProtKB-UniRule"/>
</dbReference>
<feature type="binding site" evidence="15">
    <location>
        <position position="598"/>
    </location>
    <ligand>
        <name>ATP</name>
        <dbReference type="ChEBI" id="CHEBI:30616"/>
    </ligand>
</feature>
<comment type="catalytic activity">
    <reaction evidence="14">
        <text>L-seryl-[protein] + ATP = O-phospho-L-seryl-[protein] + ADP + H(+)</text>
        <dbReference type="Rhea" id="RHEA:17989"/>
        <dbReference type="Rhea" id="RHEA-COMP:9863"/>
        <dbReference type="Rhea" id="RHEA-COMP:11604"/>
        <dbReference type="ChEBI" id="CHEBI:15378"/>
        <dbReference type="ChEBI" id="CHEBI:29999"/>
        <dbReference type="ChEBI" id="CHEBI:30616"/>
        <dbReference type="ChEBI" id="CHEBI:83421"/>
        <dbReference type="ChEBI" id="CHEBI:456216"/>
        <dbReference type="EC" id="2.7.11.1"/>
    </reaction>
</comment>
<evidence type="ECO:0000256" key="13">
    <source>
        <dbReference type="ARBA" id="ARBA00047899"/>
    </source>
</evidence>
<evidence type="ECO:0000256" key="14">
    <source>
        <dbReference type="ARBA" id="ARBA00048679"/>
    </source>
</evidence>
<gene>
    <name evidence="19" type="primary">CSNK1G3</name>
    <name evidence="19" type="ORF">T11_1706</name>
</gene>
<feature type="domain" description="Protein kinase" evidence="18">
    <location>
        <begin position="569"/>
        <end position="905"/>
    </location>
</feature>
<evidence type="ECO:0000256" key="16">
    <source>
        <dbReference type="SAM" id="MobiDB-lite"/>
    </source>
</evidence>
<organism evidence="19 20">
    <name type="scientific">Trichinella zimbabwensis</name>
    <dbReference type="NCBI Taxonomy" id="268475"/>
    <lineage>
        <taxon>Eukaryota</taxon>
        <taxon>Metazoa</taxon>
        <taxon>Ecdysozoa</taxon>
        <taxon>Nematoda</taxon>
        <taxon>Enoplea</taxon>
        <taxon>Dorylaimia</taxon>
        <taxon>Trichinellida</taxon>
        <taxon>Trichinellidae</taxon>
        <taxon>Trichinella</taxon>
    </lineage>
</organism>
<dbReference type="GO" id="GO:0006096">
    <property type="term" value="P:glycolytic process"/>
    <property type="evidence" value="ECO:0007669"/>
    <property type="project" value="UniProtKB-KW"/>
</dbReference>
<evidence type="ECO:0000313" key="19">
    <source>
        <dbReference type="EMBL" id="KRZ15553.1"/>
    </source>
</evidence>
<keyword evidence="7" id="KW-0479">Metal-binding</keyword>
<dbReference type="Gene3D" id="3.40.1190.20">
    <property type="match status" value="1"/>
</dbReference>
<dbReference type="Pfam" id="PF04587">
    <property type="entry name" value="ADP_PFK_GK"/>
    <property type="match status" value="1"/>
</dbReference>
<dbReference type="Proteomes" id="UP000055024">
    <property type="component" value="Unassembled WGS sequence"/>
</dbReference>
<dbReference type="AlphaFoldDB" id="A0A0V1HYK6"/>
<evidence type="ECO:0000256" key="15">
    <source>
        <dbReference type="PROSITE-ProRule" id="PRU10141"/>
    </source>
</evidence>
<dbReference type="GO" id="GO:0005783">
    <property type="term" value="C:endoplasmic reticulum"/>
    <property type="evidence" value="ECO:0007669"/>
    <property type="project" value="TreeGrafter"/>
</dbReference>
<keyword evidence="11" id="KW-0460">Magnesium</keyword>
<dbReference type="SMART" id="SM00220">
    <property type="entry name" value="S_TKc"/>
    <property type="match status" value="1"/>
</dbReference>
<dbReference type="InterPro" id="IPR029056">
    <property type="entry name" value="Ribokinase-like"/>
</dbReference>
<keyword evidence="9 19" id="KW-0418">Kinase</keyword>
<dbReference type="CDD" id="cd14126">
    <property type="entry name" value="STKc_CK1_gamma"/>
    <property type="match status" value="1"/>
</dbReference>
<dbReference type="PANTHER" id="PTHR21208">
    <property type="entry name" value="ADP-DEPENDENT GLUCOKINASE"/>
    <property type="match status" value="1"/>
</dbReference>
<evidence type="ECO:0000256" key="2">
    <source>
        <dbReference type="ARBA" id="ARBA00005926"/>
    </source>
</evidence>
<evidence type="ECO:0000256" key="17">
    <source>
        <dbReference type="SAM" id="Phobius"/>
    </source>
</evidence>
<name>A0A0V1HYK6_9BILA</name>
<dbReference type="Pfam" id="PF00069">
    <property type="entry name" value="Pkinase"/>
    <property type="match status" value="1"/>
</dbReference>
<dbReference type="PROSITE" id="PS00107">
    <property type="entry name" value="PROTEIN_KINASE_ATP"/>
    <property type="match status" value="1"/>
</dbReference>
<dbReference type="InterPro" id="IPR011009">
    <property type="entry name" value="Kinase-like_dom_sf"/>
</dbReference>
<keyword evidence="20" id="KW-1185">Reference proteome</keyword>
<evidence type="ECO:0000256" key="12">
    <source>
        <dbReference type="ARBA" id="ARBA00023152"/>
    </source>
</evidence>
<dbReference type="GO" id="GO:0004674">
    <property type="term" value="F:protein serine/threonine kinase activity"/>
    <property type="evidence" value="ECO:0007669"/>
    <property type="project" value="UniProtKB-KW"/>
</dbReference>
<evidence type="ECO:0000256" key="8">
    <source>
        <dbReference type="ARBA" id="ARBA00022741"/>
    </source>
</evidence>
<dbReference type="GO" id="GO:0046872">
    <property type="term" value="F:metal ion binding"/>
    <property type="evidence" value="ECO:0007669"/>
    <property type="project" value="UniProtKB-KW"/>
</dbReference>
<evidence type="ECO:0000256" key="10">
    <source>
        <dbReference type="ARBA" id="ARBA00022840"/>
    </source>
</evidence>